<dbReference type="InterPro" id="IPR003825">
    <property type="entry name" value="Colicin-V_CvpA"/>
</dbReference>
<keyword evidence="7" id="KW-1185">Reference proteome</keyword>
<name>A0ABU5MYR5_9BACT</name>
<comment type="caution">
    <text evidence="6">The sequence shown here is derived from an EMBL/GenBank/DDBJ whole genome shotgun (WGS) entry which is preliminary data.</text>
</comment>
<feature type="transmembrane region" description="Helical" evidence="5">
    <location>
        <begin position="32"/>
        <end position="50"/>
    </location>
</feature>
<evidence type="ECO:0000256" key="3">
    <source>
        <dbReference type="ARBA" id="ARBA00022989"/>
    </source>
</evidence>
<accession>A0ABU5MYR5</accession>
<comment type="subcellular location">
    <subcellularLocation>
        <location evidence="1">Membrane</location>
        <topology evidence="1">Multi-pass membrane protein</topology>
    </subcellularLocation>
</comment>
<keyword evidence="2 5" id="KW-0812">Transmembrane</keyword>
<feature type="transmembrane region" description="Helical" evidence="5">
    <location>
        <begin position="104"/>
        <end position="129"/>
    </location>
</feature>
<sequence length="304" mass="33580">MHIVIDILAGIVLLFFLLAGWHKGFLLSILSVVRVILAYGVAFFSGRYIGSWLGEVAHRPRIVTIPVIAGLTFIIITFIFHVVMTNIRDNHKEKEEKENYSHPWYSALSGAAINLFVGLFSMIFLFWLGDVFSVGATGKPIPGSGNSKFASLARRGAYEAVYLIGAREGRESQAAASARVISNPALGMRHLENLMAAETIQTLVKDRQFAEDLLSGDAGRIESNASLQALFNDTQTLEELKALGFFSGREKKSELCQSLSRFGSNEKIQASLQSLKERDLLSTDKITLLIRDPEFDVIIGEVLK</sequence>
<protein>
    <submittedName>
        <fullName evidence="6">CvpA family protein</fullName>
    </submittedName>
</protein>
<evidence type="ECO:0000256" key="5">
    <source>
        <dbReference type="SAM" id="Phobius"/>
    </source>
</evidence>
<evidence type="ECO:0000313" key="6">
    <source>
        <dbReference type="EMBL" id="MDZ8119346.1"/>
    </source>
</evidence>
<keyword evidence="3 5" id="KW-1133">Transmembrane helix</keyword>
<feature type="transmembrane region" description="Helical" evidence="5">
    <location>
        <begin position="7"/>
        <end position="26"/>
    </location>
</feature>
<organism evidence="6 7">
    <name type="scientific">Pontiella agarivorans</name>
    <dbReference type="NCBI Taxonomy" id="3038953"/>
    <lineage>
        <taxon>Bacteria</taxon>
        <taxon>Pseudomonadati</taxon>
        <taxon>Kiritimatiellota</taxon>
        <taxon>Kiritimatiellia</taxon>
        <taxon>Kiritimatiellales</taxon>
        <taxon>Pontiellaceae</taxon>
        <taxon>Pontiella</taxon>
    </lineage>
</organism>
<feature type="transmembrane region" description="Helical" evidence="5">
    <location>
        <begin position="62"/>
        <end position="84"/>
    </location>
</feature>
<dbReference type="Proteomes" id="UP001290861">
    <property type="component" value="Unassembled WGS sequence"/>
</dbReference>
<dbReference type="RefSeq" id="WP_322609130.1">
    <property type="nucleotide sequence ID" value="NZ_JARVCO010000010.1"/>
</dbReference>
<dbReference type="Pfam" id="PF02674">
    <property type="entry name" value="Colicin_V"/>
    <property type="match status" value="1"/>
</dbReference>
<evidence type="ECO:0000256" key="1">
    <source>
        <dbReference type="ARBA" id="ARBA00004141"/>
    </source>
</evidence>
<evidence type="ECO:0000256" key="2">
    <source>
        <dbReference type="ARBA" id="ARBA00022692"/>
    </source>
</evidence>
<evidence type="ECO:0000313" key="7">
    <source>
        <dbReference type="Proteomes" id="UP001290861"/>
    </source>
</evidence>
<evidence type="ECO:0000256" key="4">
    <source>
        <dbReference type="ARBA" id="ARBA00023136"/>
    </source>
</evidence>
<dbReference type="EMBL" id="JARVCO010000010">
    <property type="protein sequence ID" value="MDZ8119346.1"/>
    <property type="molecule type" value="Genomic_DNA"/>
</dbReference>
<reference evidence="6 7" key="1">
    <citation type="journal article" date="2024" name="Appl. Environ. Microbiol.">
        <title>Pontiella agarivorans sp. nov., a novel marine anaerobic bacterium capable of degrading macroalgal polysaccharides and fixing nitrogen.</title>
        <authorList>
            <person name="Liu N."/>
            <person name="Kivenson V."/>
            <person name="Peng X."/>
            <person name="Cui Z."/>
            <person name="Lankiewicz T.S."/>
            <person name="Gosselin K.M."/>
            <person name="English C.J."/>
            <person name="Blair E.M."/>
            <person name="O'Malley M.A."/>
            <person name="Valentine D.L."/>
        </authorList>
    </citation>
    <scope>NUCLEOTIDE SEQUENCE [LARGE SCALE GENOMIC DNA]</scope>
    <source>
        <strain evidence="6 7">NLcol2</strain>
    </source>
</reference>
<proteinExistence type="predicted"/>
<gene>
    <name evidence="6" type="ORF">P9H32_12010</name>
</gene>
<keyword evidence="4 5" id="KW-0472">Membrane</keyword>